<evidence type="ECO:0000256" key="2">
    <source>
        <dbReference type="ARBA" id="ARBA00001911"/>
    </source>
</evidence>
<evidence type="ECO:0000256" key="8">
    <source>
        <dbReference type="RuleBase" id="RU004473"/>
    </source>
</evidence>
<comment type="cofactor">
    <cofactor evidence="2 8">
        <name>NAD(+)</name>
        <dbReference type="ChEBI" id="CHEBI:57540"/>
    </cofactor>
</comment>
<dbReference type="EC" id="4.2.1.46" evidence="4 8"/>
<dbReference type="Gene3D" id="3.40.50.720">
    <property type="entry name" value="NAD(P)-binding Rossmann-like Domain"/>
    <property type="match status" value="1"/>
</dbReference>
<accession>A0ABT4Q8G2</accession>
<reference evidence="10 11" key="1">
    <citation type="submission" date="2022-12" db="EMBL/GenBank/DDBJ databases">
        <title>Draft genome sequence of Paenibacillus sp. dW9.</title>
        <authorList>
            <person name="Choi E.-W."/>
            <person name="Kim D.-U."/>
        </authorList>
    </citation>
    <scope>NUCLEOTIDE SEQUENCE [LARGE SCALE GENOMIC DNA]</scope>
    <source>
        <strain evidence="11">dW9</strain>
    </source>
</reference>
<feature type="domain" description="NAD(P)-binding" evidence="9">
    <location>
        <begin position="13"/>
        <end position="340"/>
    </location>
</feature>
<dbReference type="CDD" id="cd05246">
    <property type="entry name" value="dTDP_GD_SDR_e"/>
    <property type="match status" value="1"/>
</dbReference>
<dbReference type="Gene3D" id="3.90.25.10">
    <property type="entry name" value="UDP-galactose 4-epimerase, domain 1"/>
    <property type="match status" value="1"/>
</dbReference>
<gene>
    <name evidence="10" type="primary">rfbB</name>
    <name evidence="10" type="ORF">O9H85_12180</name>
</gene>
<evidence type="ECO:0000256" key="3">
    <source>
        <dbReference type="ARBA" id="ARBA00008178"/>
    </source>
</evidence>
<keyword evidence="6" id="KW-0520">NAD</keyword>
<dbReference type="EMBL" id="JAQAGZ010000007">
    <property type="protein sequence ID" value="MCZ8513169.1"/>
    <property type="molecule type" value="Genomic_DNA"/>
</dbReference>
<keyword evidence="11" id="KW-1185">Reference proteome</keyword>
<dbReference type="InterPro" id="IPR005888">
    <property type="entry name" value="dTDP_Gluc_deHydtase"/>
</dbReference>
<evidence type="ECO:0000313" key="10">
    <source>
        <dbReference type="EMBL" id="MCZ8513169.1"/>
    </source>
</evidence>
<evidence type="ECO:0000256" key="6">
    <source>
        <dbReference type="ARBA" id="ARBA00023027"/>
    </source>
</evidence>
<dbReference type="GO" id="GO:0008460">
    <property type="term" value="F:dTDP-glucose 4,6-dehydratase activity"/>
    <property type="evidence" value="ECO:0007669"/>
    <property type="project" value="UniProtKB-EC"/>
</dbReference>
<name>A0ABT4Q8G2_9BACL</name>
<evidence type="ECO:0000259" key="9">
    <source>
        <dbReference type="Pfam" id="PF16363"/>
    </source>
</evidence>
<dbReference type="SUPFAM" id="SSF51735">
    <property type="entry name" value="NAD(P)-binding Rossmann-fold domains"/>
    <property type="match status" value="1"/>
</dbReference>
<evidence type="ECO:0000313" key="11">
    <source>
        <dbReference type="Proteomes" id="UP001527882"/>
    </source>
</evidence>
<comment type="caution">
    <text evidence="10">The sequence shown here is derived from an EMBL/GenBank/DDBJ whole genome shotgun (WGS) entry which is preliminary data.</text>
</comment>
<evidence type="ECO:0000256" key="7">
    <source>
        <dbReference type="ARBA" id="ARBA00023239"/>
    </source>
</evidence>
<dbReference type="Proteomes" id="UP001527882">
    <property type="component" value="Unassembled WGS sequence"/>
</dbReference>
<dbReference type="InterPro" id="IPR016040">
    <property type="entry name" value="NAD(P)-bd_dom"/>
</dbReference>
<sequence length="354" mass="39915">MTLQKTSDKKAILVTGGSGFIGSNFILHVLSKYDGYHIVNLDKLTYASVKDFGIEAGRFPNYTFLRGVIENKELVDFVFSTFDIRGVIHFAAESHVDNSIANPAVFMETNILGTFTLLNAALNHWMGGPGKVKPGYEECRFHHVSTDEVYGALGETGKFTEESSYAPNSPYSASKASSDMIVRSFNRTYGLNTVITNCSNNYGPRQHDEKFIPTIIRSALNVKKIPIYGNGQNVRDWLHVQDHAEAIDLVFHRGVSGETYNVGSDNEWNNIQLAEQICAILDDLAPETLREAGLNSFSELMEFVKDRPGHDWRYAIDSSKLQNEMGWRPRIAFQDGLRQTIEWYKTRYQDLVMS</sequence>
<evidence type="ECO:0000256" key="1">
    <source>
        <dbReference type="ARBA" id="ARBA00001539"/>
    </source>
</evidence>
<comment type="similarity">
    <text evidence="3 8">Belongs to the NAD(P)-dependent epimerase/dehydratase family. dTDP-glucose dehydratase subfamily.</text>
</comment>
<dbReference type="NCBIfam" id="TIGR01181">
    <property type="entry name" value="dTDP_gluc_dehyt"/>
    <property type="match status" value="1"/>
</dbReference>
<comment type="catalytic activity">
    <reaction evidence="1 8">
        <text>dTDP-alpha-D-glucose = dTDP-4-dehydro-6-deoxy-alpha-D-glucose + H2O</text>
        <dbReference type="Rhea" id="RHEA:17221"/>
        <dbReference type="ChEBI" id="CHEBI:15377"/>
        <dbReference type="ChEBI" id="CHEBI:57477"/>
        <dbReference type="ChEBI" id="CHEBI:57649"/>
        <dbReference type="EC" id="4.2.1.46"/>
    </reaction>
</comment>
<dbReference type="Pfam" id="PF16363">
    <property type="entry name" value="GDP_Man_Dehyd"/>
    <property type="match status" value="1"/>
</dbReference>
<evidence type="ECO:0000256" key="5">
    <source>
        <dbReference type="ARBA" id="ARBA00016977"/>
    </source>
</evidence>
<dbReference type="InterPro" id="IPR036291">
    <property type="entry name" value="NAD(P)-bd_dom_sf"/>
</dbReference>
<keyword evidence="7 8" id="KW-0456">Lyase</keyword>
<organism evidence="10 11">
    <name type="scientific">Paenibacillus gyeongsangnamensis</name>
    <dbReference type="NCBI Taxonomy" id="3388067"/>
    <lineage>
        <taxon>Bacteria</taxon>
        <taxon>Bacillati</taxon>
        <taxon>Bacillota</taxon>
        <taxon>Bacilli</taxon>
        <taxon>Bacillales</taxon>
        <taxon>Paenibacillaceae</taxon>
        <taxon>Paenibacillus</taxon>
    </lineage>
</organism>
<evidence type="ECO:0000256" key="4">
    <source>
        <dbReference type="ARBA" id="ARBA00011990"/>
    </source>
</evidence>
<dbReference type="RefSeq" id="WP_269881657.1">
    <property type="nucleotide sequence ID" value="NZ_JAQAGZ010000007.1"/>
</dbReference>
<dbReference type="PANTHER" id="PTHR43000">
    <property type="entry name" value="DTDP-D-GLUCOSE 4,6-DEHYDRATASE-RELATED"/>
    <property type="match status" value="1"/>
</dbReference>
<proteinExistence type="inferred from homology"/>
<protein>
    <recommendedName>
        <fullName evidence="5 8">dTDP-glucose 4,6-dehydratase</fullName>
        <ecNumber evidence="4 8">4.2.1.46</ecNumber>
    </recommendedName>
</protein>